<proteinExistence type="predicted"/>
<dbReference type="EMBL" id="JAGSMN010000527">
    <property type="protein sequence ID" value="MBR7675749.1"/>
    <property type="molecule type" value="Genomic_DNA"/>
</dbReference>
<feature type="transmembrane region" description="Helical" evidence="1">
    <location>
        <begin position="36"/>
        <end position="55"/>
    </location>
</feature>
<keyword evidence="1" id="KW-0812">Transmembrane</keyword>
<evidence type="ECO:0000313" key="2">
    <source>
        <dbReference type="EMBL" id="MBR7675749.1"/>
    </source>
</evidence>
<dbReference type="Proteomes" id="UP000675554">
    <property type="component" value="Unassembled WGS sequence"/>
</dbReference>
<gene>
    <name evidence="2" type="ORF">KDA82_22575</name>
</gene>
<comment type="caution">
    <text evidence="2">The sequence shown here is derived from an EMBL/GenBank/DDBJ whole genome shotgun (WGS) entry which is preliminary data.</text>
</comment>
<accession>A0A8T4IUD8</accession>
<reference evidence="2" key="1">
    <citation type="submission" date="2021-04" db="EMBL/GenBank/DDBJ databases">
        <title>Sequencing of actinobacteria type strains.</title>
        <authorList>
            <person name="Nguyen G.-S."/>
            <person name="Wentzel A."/>
        </authorList>
    </citation>
    <scope>NUCLEOTIDE SEQUENCE</scope>
    <source>
        <strain evidence="2">DSM 42095</strain>
    </source>
</reference>
<evidence type="ECO:0000256" key="1">
    <source>
        <dbReference type="SAM" id="Phobius"/>
    </source>
</evidence>
<dbReference type="AlphaFoldDB" id="A0A8T4IUD8"/>
<keyword evidence="1" id="KW-0472">Membrane</keyword>
<organism evidence="2 3">
    <name type="scientific">Streptomyces daliensis</name>
    <dbReference type="NCBI Taxonomy" id="299421"/>
    <lineage>
        <taxon>Bacteria</taxon>
        <taxon>Bacillati</taxon>
        <taxon>Actinomycetota</taxon>
        <taxon>Actinomycetes</taxon>
        <taxon>Kitasatosporales</taxon>
        <taxon>Streptomycetaceae</taxon>
        <taxon>Streptomyces</taxon>
    </lineage>
</organism>
<dbReference type="Pfam" id="PF19857">
    <property type="entry name" value="DUF6332"/>
    <property type="match status" value="1"/>
</dbReference>
<protein>
    <submittedName>
        <fullName evidence="2">Uncharacterized protein</fullName>
    </submittedName>
</protein>
<dbReference type="InterPro" id="IPR046295">
    <property type="entry name" value="DUF6332"/>
</dbReference>
<evidence type="ECO:0000313" key="3">
    <source>
        <dbReference type="Proteomes" id="UP000675554"/>
    </source>
</evidence>
<sequence>MGFAVVTGGLLAALAYFALALPVALAHPAEPGPWLLAAKLTAVTVFAARVAYVLLRWRHRARQPSQPGRTSPDS</sequence>
<keyword evidence="3" id="KW-1185">Reference proteome</keyword>
<keyword evidence="1" id="KW-1133">Transmembrane helix</keyword>
<name>A0A8T4IUD8_9ACTN</name>